<dbReference type="Proteomes" id="UP000185062">
    <property type="component" value="Unassembled WGS sequence"/>
</dbReference>
<dbReference type="STRING" id="44575.SAMN05216419_103412"/>
<name>A0A1N6J2I5_9PROT</name>
<sequence>MKINKRAIHQKIIEGIFFLMILEGSALAYCQSLTDRALNESLSIEQYNHWILATDSELAQQRGGFLLPNGVNINFSLEKIIFLNGVEASSSFFQLPENGSLIQNGDQNLASDLTGSALNGIIQNNLDNQVIKTINEINIEISNLQNIDSNHSKVFTDFIMPNVQ</sequence>
<dbReference type="RefSeq" id="WP_051537782.1">
    <property type="nucleotide sequence ID" value="NZ_FSRO01000001.1"/>
</dbReference>
<organism evidence="1 2">
    <name type="scientific">Nitrosomonas cryotolerans ATCC 49181</name>
    <dbReference type="NCBI Taxonomy" id="1131553"/>
    <lineage>
        <taxon>Bacteria</taxon>
        <taxon>Pseudomonadati</taxon>
        <taxon>Pseudomonadota</taxon>
        <taxon>Betaproteobacteria</taxon>
        <taxon>Nitrosomonadales</taxon>
        <taxon>Nitrosomonadaceae</taxon>
        <taxon>Nitrosomonas</taxon>
    </lineage>
</organism>
<dbReference type="eggNOG" id="ENOG50315U2">
    <property type="taxonomic scope" value="Bacteria"/>
</dbReference>
<dbReference type="EMBL" id="FSRO01000001">
    <property type="protein sequence ID" value="SIO38588.1"/>
    <property type="molecule type" value="Genomic_DNA"/>
</dbReference>
<accession>A0A1N6J2I5</accession>
<dbReference type="AlphaFoldDB" id="A0A1N6J2I5"/>
<reference evidence="1 2" key="1">
    <citation type="submission" date="2016-12" db="EMBL/GenBank/DDBJ databases">
        <authorList>
            <person name="Song W.-J."/>
            <person name="Kurnit D.M."/>
        </authorList>
    </citation>
    <scope>NUCLEOTIDE SEQUENCE [LARGE SCALE GENOMIC DNA]</scope>
    <source>
        <strain evidence="1 2">ATCC 49181</strain>
    </source>
</reference>
<proteinExistence type="predicted"/>
<gene>
    <name evidence="1" type="ORF">SAMN02743940_2270</name>
</gene>
<protein>
    <submittedName>
        <fullName evidence="1">Uncharacterized protein</fullName>
    </submittedName>
</protein>
<evidence type="ECO:0000313" key="2">
    <source>
        <dbReference type="Proteomes" id="UP000185062"/>
    </source>
</evidence>
<evidence type="ECO:0000313" key="1">
    <source>
        <dbReference type="EMBL" id="SIO38588.1"/>
    </source>
</evidence>
<keyword evidence="2" id="KW-1185">Reference proteome</keyword>